<dbReference type="AlphaFoldDB" id="A0AAD9JYC1"/>
<dbReference type="Proteomes" id="UP001209878">
    <property type="component" value="Unassembled WGS sequence"/>
</dbReference>
<reference evidence="1" key="1">
    <citation type="journal article" date="2023" name="Mol. Biol. Evol.">
        <title>Third-Generation Sequencing Reveals the Adaptive Role of the Epigenome in Three Deep-Sea Polychaetes.</title>
        <authorList>
            <person name="Perez M."/>
            <person name="Aroh O."/>
            <person name="Sun Y."/>
            <person name="Lan Y."/>
            <person name="Juniper S.K."/>
            <person name="Young C.R."/>
            <person name="Angers B."/>
            <person name="Qian P.Y."/>
        </authorList>
    </citation>
    <scope>NUCLEOTIDE SEQUENCE</scope>
    <source>
        <strain evidence="1">R07B-5</strain>
    </source>
</reference>
<name>A0AAD9JYC1_RIDPI</name>
<gene>
    <name evidence="1" type="ORF">NP493_1646g00003</name>
</gene>
<evidence type="ECO:0000313" key="2">
    <source>
        <dbReference type="Proteomes" id="UP001209878"/>
    </source>
</evidence>
<keyword evidence="2" id="KW-1185">Reference proteome</keyword>
<sequence>MAKQKRRQLESRWRQSRLTIHRDLFKEQRRHVNQLIASAKSAHYTAQITEAACGIRQLYNVVNALLIKPEPGLSDCRSMD</sequence>
<dbReference type="EMBL" id="JAODUO010001645">
    <property type="protein sequence ID" value="KAK2160470.1"/>
    <property type="molecule type" value="Genomic_DNA"/>
</dbReference>
<protein>
    <submittedName>
        <fullName evidence="1">Uncharacterized protein</fullName>
    </submittedName>
</protein>
<proteinExistence type="predicted"/>
<evidence type="ECO:0000313" key="1">
    <source>
        <dbReference type="EMBL" id="KAK2160470.1"/>
    </source>
</evidence>
<accession>A0AAD9JYC1</accession>
<comment type="caution">
    <text evidence="1">The sequence shown here is derived from an EMBL/GenBank/DDBJ whole genome shotgun (WGS) entry which is preliminary data.</text>
</comment>
<organism evidence="1 2">
    <name type="scientific">Ridgeia piscesae</name>
    <name type="common">Tubeworm</name>
    <dbReference type="NCBI Taxonomy" id="27915"/>
    <lineage>
        <taxon>Eukaryota</taxon>
        <taxon>Metazoa</taxon>
        <taxon>Spiralia</taxon>
        <taxon>Lophotrochozoa</taxon>
        <taxon>Annelida</taxon>
        <taxon>Polychaeta</taxon>
        <taxon>Sedentaria</taxon>
        <taxon>Canalipalpata</taxon>
        <taxon>Sabellida</taxon>
        <taxon>Siboglinidae</taxon>
        <taxon>Ridgeia</taxon>
    </lineage>
</organism>